<keyword evidence="3" id="KW-0029">Amino-acid transport</keyword>
<dbReference type="InterPro" id="IPR051010">
    <property type="entry name" value="BCAA_transport"/>
</dbReference>
<accession>A0ABT2ZMF7</accession>
<evidence type="ECO:0000313" key="6">
    <source>
        <dbReference type="EMBL" id="MCV2872304.1"/>
    </source>
</evidence>
<keyword evidence="7" id="KW-1185">Reference proteome</keyword>
<reference evidence="6 7" key="1">
    <citation type="submission" date="2022-10" db="EMBL/GenBank/DDBJ databases">
        <title>Defluviimonas sp. nov., isolated from ocean surface sediments.</title>
        <authorList>
            <person name="He W."/>
            <person name="Wang L."/>
            <person name="Zhang D.-F."/>
        </authorList>
    </citation>
    <scope>NUCLEOTIDE SEQUENCE [LARGE SCALE GENOMIC DNA]</scope>
    <source>
        <strain evidence="6 7">WL0050</strain>
    </source>
</reference>
<name>A0ABT2ZMF7_9RHOB</name>
<keyword evidence="2 4" id="KW-0732">Signal</keyword>
<feature type="chain" id="PRO_5045642381" evidence="4">
    <location>
        <begin position="25"/>
        <end position="388"/>
    </location>
</feature>
<dbReference type="Pfam" id="PF13458">
    <property type="entry name" value="Peripla_BP_6"/>
    <property type="match status" value="1"/>
</dbReference>
<evidence type="ECO:0000256" key="3">
    <source>
        <dbReference type="ARBA" id="ARBA00022970"/>
    </source>
</evidence>
<dbReference type="InterPro" id="IPR028082">
    <property type="entry name" value="Peripla_BP_I"/>
</dbReference>
<dbReference type="PANTHER" id="PTHR30483">
    <property type="entry name" value="LEUCINE-SPECIFIC-BINDING PROTEIN"/>
    <property type="match status" value="1"/>
</dbReference>
<proteinExistence type="inferred from homology"/>
<dbReference type="EMBL" id="JAOWKZ010000002">
    <property type="protein sequence ID" value="MCV2872304.1"/>
    <property type="molecule type" value="Genomic_DNA"/>
</dbReference>
<dbReference type="PANTHER" id="PTHR30483:SF6">
    <property type="entry name" value="PERIPLASMIC BINDING PROTEIN OF ABC TRANSPORTER FOR NATURAL AMINO ACIDS"/>
    <property type="match status" value="1"/>
</dbReference>
<evidence type="ECO:0000313" key="7">
    <source>
        <dbReference type="Proteomes" id="UP001652564"/>
    </source>
</evidence>
<gene>
    <name evidence="6" type="ORF">OEZ71_08355</name>
</gene>
<protein>
    <submittedName>
        <fullName evidence="6">ABC transporter substrate-binding protein</fullName>
    </submittedName>
</protein>
<evidence type="ECO:0000256" key="1">
    <source>
        <dbReference type="ARBA" id="ARBA00010062"/>
    </source>
</evidence>
<sequence>MRTLLTHCALGALTAGLAALPAIAQDDTVKIGFAVPLTGDFAPYNEVDGARCMAEMINREGGIGGRQIELMVQDTGADTQAAISAVERFLGDNPVAIGTIPFSDTMIPVAQIAGAQGVSIVQAQSTQVEMHTGVVDNFLTNVAPDPYTATAAANYALSQGVKNVVIFTSDEGGSWSARTPEWFAEVIEAGGGTLQATLNYTGGTTDWSPQIAELRALDPAPDAIYISWGVPDIAVLIRQVRAAGLDAWVVGSDGFDDPSLDALAGEDVSLLDRVFFGTLAPSQGGSKIAEFQDACAAIGMPVNGLFPALGADTIKIVAYGVEAAGSTDPVAVRDAIRAADAIPVMSVESISFKDTSSYALREIPVIGFENGERKLLSLEVPGNVPSWP</sequence>
<dbReference type="Gene3D" id="3.40.50.2300">
    <property type="match status" value="2"/>
</dbReference>
<dbReference type="Proteomes" id="UP001652564">
    <property type="component" value="Unassembled WGS sequence"/>
</dbReference>
<evidence type="ECO:0000256" key="4">
    <source>
        <dbReference type="SAM" id="SignalP"/>
    </source>
</evidence>
<evidence type="ECO:0000259" key="5">
    <source>
        <dbReference type="Pfam" id="PF13458"/>
    </source>
</evidence>
<comment type="caution">
    <text evidence="6">The sequence shown here is derived from an EMBL/GenBank/DDBJ whole genome shotgun (WGS) entry which is preliminary data.</text>
</comment>
<comment type="similarity">
    <text evidence="1">Belongs to the leucine-binding protein family.</text>
</comment>
<keyword evidence="3" id="KW-0813">Transport</keyword>
<dbReference type="RefSeq" id="WP_263739488.1">
    <property type="nucleotide sequence ID" value="NZ_JAOWKZ010000002.1"/>
</dbReference>
<evidence type="ECO:0000256" key="2">
    <source>
        <dbReference type="ARBA" id="ARBA00022729"/>
    </source>
</evidence>
<dbReference type="SUPFAM" id="SSF53822">
    <property type="entry name" value="Periplasmic binding protein-like I"/>
    <property type="match status" value="1"/>
</dbReference>
<organism evidence="6 7">
    <name type="scientific">Albidovulum litorale</name>
    <dbReference type="NCBI Taxonomy" id="2984134"/>
    <lineage>
        <taxon>Bacteria</taxon>
        <taxon>Pseudomonadati</taxon>
        <taxon>Pseudomonadota</taxon>
        <taxon>Alphaproteobacteria</taxon>
        <taxon>Rhodobacterales</taxon>
        <taxon>Paracoccaceae</taxon>
        <taxon>Albidovulum</taxon>
    </lineage>
</organism>
<feature type="domain" description="Leucine-binding protein" evidence="5">
    <location>
        <begin position="28"/>
        <end position="345"/>
    </location>
</feature>
<feature type="signal peptide" evidence="4">
    <location>
        <begin position="1"/>
        <end position="24"/>
    </location>
</feature>
<dbReference type="InterPro" id="IPR028081">
    <property type="entry name" value="Leu-bd"/>
</dbReference>